<evidence type="ECO:0000313" key="2">
    <source>
        <dbReference type="EMBL" id="BBO83242.1"/>
    </source>
</evidence>
<evidence type="ECO:0000313" key="3">
    <source>
        <dbReference type="Proteomes" id="UP000425960"/>
    </source>
</evidence>
<evidence type="ECO:0000256" key="1">
    <source>
        <dbReference type="SAM" id="Phobius"/>
    </source>
</evidence>
<keyword evidence="1" id="KW-0472">Membrane</keyword>
<keyword evidence="1" id="KW-1133">Transmembrane helix</keyword>
<name>A0A5K7ZSR4_9BACT</name>
<proteinExistence type="predicted"/>
<organism evidence="2 3">
    <name type="scientific">Desulfosarcina ovata subsp. sediminis</name>
    <dbReference type="NCBI Taxonomy" id="885957"/>
    <lineage>
        <taxon>Bacteria</taxon>
        <taxon>Pseudomonadati</taxon>
        <taxon>Thermodesulfobacteriota</taxon>
        <taxon>Desulfobacteria</taxon>
        <taxon>Desulfobacterales</taxon>
        <taxon>Desulfosarcinaceae</taxon>
        <taxon>Desulfosarcina</taxon>
    </lineage>
</organism>
<dbReference type="RefSeq" id="WP_155323509.1">
    <property type="nucleotide sequence ID" value="NZ_AP021876.1"/>
</dbReference>
<dbReference type="Proteomes" id="UP000425960">
    <property type="component" value="Chromosome"/>
</dbReference>
<keyword evidence="1" id="KW-0812">Transmembrane</keyword>
<dbReference type="EMBL" id="AP021876">
    <property type="protein sequence ID" value="BBO83242.1"/>
    <property type="molecule type" value="Genomic_DNA"/>
</dbReference>
<gene>
    <name evidence="2" type="ORF">DSCO28_38080</name>
</gene>
<accession>A0A5K7ZSR4</accession>
<dbReference type="KEGG" id="dov:DSCO28_38080"/>
<dbReference type="AlphaFoldDB" id="A0A5K7ZSR4"/>
<sequence>MNDETYFLMAILFVMTVVIGSIYMLLSRQYNPSEKKPKEKIGQLASMQAEGKFENDLVNNPAFSDMEINIFHQNHCDDDAHII</sequence>
<protein>
    <submittedName>
        <fullName evidence="2">Uncharacterized protein</fullName>
    </submittedName>
</protein>
<feature type="transmembrane region" description="Helical" evidence="1">
    <location>
        <begin position="6"/>
        <end position="26"/>
    </location>
</feature>
<reference evidence="2 3" key="1">
    <citation type="submission" date="2019-11" db="EMBL/GenBank/DDBJ databases">
        <title>Comparative genomics of hydrocarbon-degrading Desulfosarcina strains.</title>
        <authorList>
            <person name="Watanabe M."/>
            <person name="Kojima H."/>
            <person name="Fukui M."/>
        </authorList>
    </citation>
    <scope>NUCLEOTIDE SEQUENCE [LARGE SCALE GENOMIC DNA]</scope>
    <source>
        <strain evidence="2 3">28bB2T</strain>
    </source>
</reference>